<evidence type="ECO:0000259" key="2">
    <source>
        <dbReference type="Pfam" id="PF07859"/>
    </source>
</evidence>
<keyword evidence="4" id="KW-1185">Reference proteome</keyword>
<accession>A0ABV5BAZ3</accession>
<dbReference type="SUPFAM" id="SSF53474">
    <property type="entry name" value="alpha/beta-Hydrolases"/>
    <property type="match status" value="1"/>
</dbReference>
<dbReference type="Gene3D" id="3.40.50.1820">
    <property type="entry name" value="alpha/beta hydrolase"/>
    <property type="match status" value="1"/>
</dbReference>
<protein>
    <submittedName>
        <fullName evidence="3">Alpha/beta hydrolase</fullName>
    </submittedName>
</protein>
<dbReference type="InterPro" id="IPR013094">
    <property type="entry name" value="AB_hydrolase_3"/>
</dbReference>
<gene>
    <name evidence="3" type="ORF">ACE3NQ_13985</name>
</gene>
<dbReference type="InterPro" id="IPR050300">
    <property type="entry name" value="GDXG_lipolytic_enzyme"/>
</dbReference>
<dbReference type="EMBL" id="JBHILM010000014">
    <property type="protein sequence ID" value="MFB5682029.1"/>
    <property type="molecule type" value="Genomic_DNA"/>
</dbReference>
<sequence length="307" mass="33235">MPLDPQVQVVLENIRKQGIPPLHTLSVDNARKINLSSGAAQPDKVWKVENLNIPGTAESIPVRVYKPQSDTLLPVIVYYHGGGWVVGNLDAADVLCRQLANGVNSVVVSVDYRLAPEHKFPAAVEDAYAAVAWVAQNASSIGADPHRISVGGDSAGGNLAAAVALMARDKGDTFIKFQLLVNPVTHYSFDTISYKDNAEGFGLTSETMQWFWNNYLAKDQDGLHPYASPLLAADLTGLPPAIVLTAEYDPLRDEGEAYAEKLRAAGVSVEMKRYEGMVHGFILQTGVYDKAREAVQHAVSALRKALK</sequence>
<proteinExistence type="predicted"/>
<evidence type="ECO:0000256" key="1">
    <source>
        <dbReference type="ARBA" id="ARBA00022801"/>
    </source>
</evidence>
<dbReference type="Proteomes" id="UP001580407">
    <property type="component" value="Unassembled WGS sequence"/>
</dbReference>
<organism evidence="3 4">
    <name type="scientific">Paenibacillus terreus</name>
    <dbReference type="NCBI Taxonomy" id="1387834"/>
    <lineage>
        <taxon>Bacteria</taxon>
        <taxon>Bacillati</taxon>
        <taxon>Bacillota</taxon>
        <taxon>Bacilli</taxon>
        <taxon>Bacillales</taxon>
        <taxon>Paenibacillaceae</taxon>
        <taxon>Paenibacillus</taxon>
    </lineage>
</organism>
<dbReference type="RefSeq" id="WP_375525795.1">
    <property type="nucleotide sequence ID" value="NZ_JBHILM010000014.1"/>
</dbReference>
<dbReference type="PANTHER" id="PTHR48081:SF8">
    <property type="entry name" value="ALPHA_BETA HYDROLASE FOLD-3 DOMAIN-CONTAINING PROTEIN-RELATED"/>
    <property type="match status" value="1"/>
</dbReference>
<name>A0ABV5BAZ3_9BACL</name>
<comment type="caution">
    <text evidence="3">The sequence shown here is derived from an EMBL/GenBank/DDBJ whole genome shotgun (WGS) entry which is preliminary data.</text>
</comment>
<feature type="domain" description="Alpha/beta hydrolase fold-3" evidence="2">
    <location>
        <begin position="76"/>
        <end position="282"/>
    </location>
</feature>
<evidence type="ECO:0000313" key="4">
    <source>
        <dbReference type="Proteomes" id="UP001580407"/>
    </source>
</evidence>
<dbReference type="Pfam" id="PF07859">
    <property type="entry name" value="Abhydrolase_3"/>
    <property type="match status" value="1"/>
</dbReference>
<dbReference type="GO" id="GO:0016787">
    <property type="term" value="F:hydrolase activity"/>
    <property type="evidence" value="ECO:0007669"/>
    <property type="project" value="UniProtKB-KW"/>
</dbReference>
<evidence type="ECO:0000313" key="3">
    <source>
        <dbReference type="EMBL" id="MFB5682029.1"/>
    </source>
</evidence>
<dbReference type="PANTHER" id="PTHR48081">
    <property type="entry name" value="AB HYDROLASE SUPERFAMILY PROTEIN C4A8.06C"/>
    <property type="match status" value="1"/>
</dbReference>
<keyword evidence="1 3" id="KW-0378">Hydrolase</keyword>
<dbReference type="InterPro" id="IPR029058">
    <property type="entry name" value="AB_hydrolase_fold"/>
</dbReference>
<reference evidence="3 4" key="1">
    <citation type="submission" date="2024-09" db="EMBL/GenBank/DDBJ databases">
        <authorList>
            <person name="Ruan L."/>
        </authorList>
    </citation>
    <scope>NUCLEOTIDE SEQUENCE [LARGE SCALE GENOMIC DNA]</scope>
    <source>
        <strain evidence="3 4">D33</strain>
    </source>
</reference>